<comment type="caution">
    <text evidence="2">The sequence shown here is derived from an EMBL/GenBank/DDBJ whole genome shotgun (WGS) entry which is preliminary data.</text>
</comment>
<proteinExistence type="predicted"/>
<feature type="signal peptide" evidence="1">
    <location>
        <begin position="1"/>
        <end position="23"/>
    </location>
</feature>
<evidence type="ECO:0000313" key="2">
    <source>
        <dbReference type="EMBL" id="MST54924.1"/>
    </source>
</evidence>
<dbReference type="AlphaFoldDB" id="A0A6L5Y9D3"/>
<evidence type="ECO:0000256" key="1">
    <source>
        <dbReference type="SAM" id="SignalP"/>
    </source>
</evidence>
<evidence type="ECO:0000313" key="3">
    <source>
        <dbReference type="Proteomes" id="UP000473699"/>
    </source>
</evidence>
<dbReference type="RefSeq" id="WP_120371543.1">
    <property type="nucleotide sequence ID" value="NZ_VUNH01000002.1"/>
</dbReference>
<organism evidence="2 3">
    <name type="scientific">Pyramidobacter porci</name>
    <dbReference type="NCBI Taxonomy" id="2605789"/>
    <lineage>
        <taxon>Bacteria</taxon>
        <taxon>Thermotogati</taxon>
        <taxon>Synergistota</taxon>
        <taxon>Synergistia</taxon>
        <taxon>Synergistales</taxon>
        <taxon>Dethiosulfovibrionaceae</taxon>
        <taxon>Pyramidobacter</taxon>
    </lineage>
</organism>
<keyword evidence="1" id="KW-0732">Signal</keyword>
<accession>A0A6L5Y9D3</accession>
<name>A0A6L5Y9D3_9BACT</name>
<dbReference type="EMBL" id="VUNH01000002">
    <property type="protein sequence ID" value="MST54924.1"/>
    <property type="molecule type" value="Genomic_DNA"/>
</dbReference>
<gene>
    <name evidence="2" type="ORF">FYJ74_02505</name>
</gene>
<dbReference type="Proteomes" id="UP000473699">
    <property type="component" value="Unassembled WGS sequence"/>
</dbReference>
<sequence>MKKNLRFFLALTLLCPLVLPRQAAALEKFIVVNKNPAPIFVAISWYDDPSARWKTMGWAAIEPDKSAVYNLKSSIDVIFYYAEEVGMKHTWDGDDMAGAQVRFVRAEGFAYSEDQACPGNNRRVVVFRPLDVGDGEEYTLTLRR</sequence>
<reference evidence="2 3" key="1">
    <citation type="submission" date="2019-08" db="EMBL/GenBank/DDBJ databases">
        <title>In-depth cultivation of the pig gut microbiome towards novel bacterial diversity and tailored functional studies.</title>
        <authorList>
            <person name="Wylensek D."/>
            <person name="Hitch T.C.A."/>
            <person name="Clavel T."/>
        </authorList>
    </citation>
    <scope>NUCLEOTIDE SEQUENCE [LARGE SCALE GENOMIC DNA]</scope>
    <source>
        <strain evidence="2 3">SM-530-WT-4B</strain>
    </source>
</reference>
<keyword evidence="3" id="KW-1185">Reference proteome</keyword>
<protein>
    <submittedName>
        <fullName evidence="2">DUF1036 domain-containing protein</fullName>
    </submittedName>
</protein>
<dbReference type="Pfam" id="PF06282">
    <property type="entry name" value="DUF1036"/>
    <property type="match status" value="1"/>
</dbReference>
<feature type="chain" id="PRO_5027070138" evidence="1">
    <location>
        <begin position="24"/>
        <end position="144"/>
    </location>
</feature>
<dbReference type="InterPro" id="IPR009380">
    <property type="entry name" value="DUF1036"/>
</dbReference>